<reference evidence="2 3" key="1">
    <citation type="submission" date="2016-03" db="EMBL/GenBank/DDBJ databases">
        <title>Genome sequence of Variovorax paradoxus KB5.</title>
        <authorList>
            <person name="Jeong H."/>
            <person name="Hong C.E."/>
            <person name="Jo S.H."/>
            <person name="Park J.M."/>
        </authorList>
    </citation>
    <scope>NUCLEOTIDE SEQUENCE [LARGE SCALE GENOMIC DNA]</scope>
    <source>
        <strain evidence="2 3">KB5</strain>
    </source>
</reference>
<evidence type="ECO:0000313" key="2">
    <source>
        <dbReference type="EMBL" id="OAK66489.1"/>
    </source>
</evidence>
<dbReference type="PANTHER" id="PTHR37309">
    <property type="entry name" value="SLR0284 PROTEIN"/>
    <property type="match status" value="1"/>
</dbReference>
<dbReference type="EMBL" id="LVHG01000024">
    <property type="protein sequence ID" value="OAK66489.1"/>
    <property type="molecule type" value="Genomic_DNA"/>
</dbReference>
<evidence type="ECO:0000256" key="1">
    <source>
        <dbReference type="SAM" id="Phobius"/>
    </source>
</evidence>
<keyword evidence="1" id="KW-0472">Membrane</keyword>
<dbReference type="Pfam" id="PF04020">
    <property type="entry name" value="Phage_holin_4_2"/>
    <property type="match status" value="1"/>
</dbReference>
<keyword evidence="1" id="KW-1133">Transmembrane helix</keyword>
<feature type="transmembrane region" description="Helical" evidence="1">
    <location>
        <begin position="93"/>
        <end position="115"/>
    </location>
</feature>
<sequence>MFNNLAPFLIHWAITAISLWVASHLFRGIKFESTGALVVSALLLGLANAVVKPLLIVLTLPLTLVTLGLFLLVINALMILLVAALVKGFRVSGFWTALFASIFISILSVVIGSFVTSDDPAEKVQMPQSGNWL</sequence>
<evidence type="ECO:0008006" key="4">
    <source>
        <dbReference type="Google" id="ProtNLM"/>
    </source>
</evidence>
<protein>
    <recommendedName>
        <fullName evidence="4">Phage holin family protein</fullName>
    </recommendedName>
</protein>
<comment type="caution">
    <text evidence="2">The sequence shown here is derived from an EMBL/GenBank/DDBJ whole genome shotgun (WGS) entry which is preliminary data.</text>
</comment>
<feature type="transmembrane region" description="Helical" evidence="1">
    <location>
        <begin position="38"/>
        <end position="58"/>
    </location>
</feature>
<dbReference type="RefSeq" id="WP_081266228.1">
    <property type="nucleotide sequence ID" value="NZ_LVHG01000024.1"/>
</dbReference>
<name>A0AA91DSN8_VARPD</name>
<keyword evidence="1" id="KW-0812">Transmembrane</keyword>
<organism evidence="2 3">
    <name type="scientific">Variovorax paradoxus</name>
    <dbReference type="NCBI Taxonomy" id="34073"/>
    <lineage>
        <taxon>Bacteria</taxon>
        <taxon>Pseudomonadati</taxon>
        <taxon>Pseudomonadota</taxon>
        <taxon>Betaproteobacteria</taxon>
        <taxon>Burkholderiales</taxon>
        <taxon>Comamonadaceae</taxon>
        <taxon>Variovorax</taxon>
    </lineage>
</organism>
<feature type="transmembrane region" description="Helical" evidence="1">
    <location>
        <begin position="64"/>
        <end position="86"/>
    </location>
</feature>
<gene>
    <name evidence="2" type="ORF">A3K87_07410</name>
</gene>
<feature type="transmembrane region" description="Helical" evidence="1">
    <location>
        <begin position="6"/>
        <end position="26"/>
    </location>
</feature>
<dbReference type="Proteomes" id="UP000077852">
    <property type="component" value="Unassembled WGS sequence"/>
</dbReference>
<dbReference type="InterPro" id="IPR007165">
    <property type="entry name" value="Phage_holin_4_2"/>
</dbReference>
<proteinExistence type="predicted"/>
<accession>A0AA91DSN8</accession>
<dbReference type="AlphaFoldDB" id="A0AA91DSN8"/>
<evidence type="ECO:0000313" key="3">
    <source>
        <dbReference type="Proteomes" id="UP000077852"/>
    </source>
</evidence>
<dbReference type="PANTHER" id="PTHR37309:SF1">
    <property type="entry name" value="SLR0284 PROTEIN"/>
    <property type="match status" value="1"/>
</dbReference>